<keyword evidence="6" id="KW-0235">DNA replication</keyword>
<evidence type="ECO:0000256" key="6">
    <source>
        <dbReference type="ARBA" id="ARBA00022705"/>
    </source>
</evidence>
<dbReference type="GO" id="GO:0006260">
    <property type="term" value="P:DNA replication"/>
    <property type="evidence" value="ECO:0007669"/>
    <property type="project" value="UniProtKB-KW"/>
</dbReference>
<evidence type="ECO:0000256" key="10">
    <source>
        <dbReference type="ARBA" id="ARBA00022759"/>
    </source>
</evidence>
<feature type="domain" description="CRESS-DNA virus Rep endonuclease" evidence="16">
    <location>
        <begin position="7"/>
        <end position="106"/>
    </location>
</feature>
<keyword evidence="13" id="KW-0067">ATP-binding</keyword>
<keyword evidence="11" id="KW-0378">Hydrolase</keyword>
<dbReference type="GO" id="GO:0004519">
    <property type="term" value="F:endonuclease activity"/>
    <property type="evidence" value="ECO:0007669"/>
    <property type="project" value="UniProtKB-KW"/>
</dbReference>
<evidence type="ECO:0000256" key="2">
    <source>
        <dbReference type="ARBA" id="ARBA00004147"/>
    </source>
</evidence>
<evidence type="ECO:0000256" key="8">
    <source>
        <dbReference type="ARBA" id="ARBA00022723"/>
    </source>
</evidence>
<evidence type="ECO:0000259" key="16">
    <source>
        <dbReference type="PROSITE" id="PS52020"/>
    </source>
</evidence>
<dbReference type="GO" id="GO:0003677">
    <property type="term" value="F:DNA binding"/>
    <property type="evidence" value="ECO:0007669"/>
    <property type="project" value="UniProtKB-KW"/>
</dbReference>
<evidence type="ECO:0000256" key="5">
    <source>
        <dbReference type="ARBA" id="ARBA00022695"/>
    </source>
</evidence>
<dbReference type="GO" id="GO:0000166">
    <property type="term" value="F:nucleotide binding"/>
    <property type="evidence" value="ECO:0007669"/>
    <property type="project" value="UniProtKB-KW"/>
</dbReference>
<evidence type="ECO:0000256" key="13">
    <source>
        <dbReference type="ARBA" id="ARBA00022840"/>
    </source>
</evidence>
<evidence type="ECO:0000256" key="7">
    <source>
        <dbReference type="ARBA" id="ARBA00022722"/>
    </source>
</evidence>
<keyword evidence="14" id="KW-0190">Covalent protein-DNA linkage</keyword>
<comment type="cofactor">
    <cofactor evidence="1">
        <name>Mg(2+)</name>
        <dbReference type="ChEBI" id="CHEBI:18420"/>
    </cofactor>
</comment>
<reference evidence="17" key="1">
    <citation type="journal article" date="2016" name="Infect. Genet. Evol.">
        <title>Diverse circular replication-associated protein encoding viruses circulating in invertebrates within a lake ecosystem.</title>
        <authorList>
            <person name="Dayaram A."/>
            <person name="Galatowitsch M.L."/>
            <person name="Arguello-Astorga G.R."/>
            <person name="van Bysterveldt K."/>
            <person name="Kraberger S."/>
            <person name="Stainton D."/>
            <person name="Harding J.S."/>
            <person name="Roumagnac P."/>
            <person name="Martin D.P."/>
            <person name="Lefeuvre P."/>
            <person name="Varsani A."/>
        </authorList>
    </citation>
    <scope>NUCLEOTIDE SEQUENCE</scope>
    <source>
        <strain evidence="17">DflaCV-10-LSWA-2013</strain>
    </source>
</reference>
<dbReference type="GO" id="GO:0046872">
    <property type="term" value="F:metal ion binding"/>
    <property type="evidence" value="ECO:0007669"/>
    <property type="project" value="UniProtKB-KW"/>
</dbReference>
<evidence type="ECO:0000256" key="4">
    <source>
        <dbReference type="ARBA" id="ARBA00022679"/>
    </source>
</evidence>
<name>A0A126G9U0_9VIRU</name>
<keyword evidence="15" id="KW-0238">DNA-binding</keyword>
<keyword evidence="4" id="KW-0808">Transferase</keyword>
<dbReference type="GO" id="GO:0042025">
    <property type="term" value="C:host cell nucleus"/>
    <property type="evidence" value="ECO:0007669"/>
    <property type="project" value="UniProtKB-SubCell"/>
</dbReference>
<dbReference type="Gene3D" id="3.40.1310.20">
    <property type="match status" value="1"/>
</dbReference>
<accession>A0A126G9U0</accession>
<protein>
    <submittedName>
        <fullName evidence="17">Replication associated protein</fullName>
    </submittedName>
</protein>
<dbReference type="GO" id="GO:0016779">
    <property type="term" value="F:nucleotidyltransferase activity"/>
    <property type="evidence" value="ECO:0007669"/>
    <property type="project" value="UniProtKB-KW"/>
</dbReference>
<dbReference type="Pfam" id="PF02407">
    <property type="entry name" value="Viral_Rep"/>
    <property type="match status" value="1"/>
</dbReference>
<evidence type="ECO:0000256" key="3">
    <source>
        <dbReference type="ARBA" id="ARBA00022562"/>
    </source>
</evidence>
<evidence type="ECO:0000256" key="11">
    <source>
        <dbReference type="ARBA" id="ARBA00022801"/>
    </source>
</evidence>
<evidence type="ECO:0000256" key="1">
    <source>
        <dbReference type="ARBA" id="ARBA00001946"/>
    </source>
</evidence>
<dbReference type="EMBL" id="KP153517">
    <property type="protein sequence ID" value="ALE29827.1"/>
    <property type="molecule type" value="Genomic_DNA"/>
</dbReference>
<keyword evidence="5" id="KW-0548">Nucleotidyltransferase</keyword>
<keyword evidence="12" id="KW-0347">Helicase</keyword>
<keyword evidence="7" id="KW-0540">Nuclease</keyword>
<evidence type="ECO:0000256" key="12">
    <source>
        <dbReference type="ARBA" id="ARBA00022806"/>
    </source>
</evidence>
<dbReference type="PROSITE" id="PS52020">
    <property type="entry name" value="CRESS_DNA_REP"/>
    <property type="match status" value="1"/>
</dbReference>
<dbReference type="GO" id="GO:0016787">
    <property type="term" value="F:hydrolase activity"/>
    <property type="evidence" value="ECO:0007669"/>
    <property type="project" value="UniProtKB-KW"/>
</dbReference>
<evidence type="ECO:0000313" key="17">
    <source>
        <dbReference type="EMBL" id="ALE29827.1"/>
    </source>
</evidence>
<keyword evidence="8" id="KW-0479">Metal-binding</keyword>
<keyword evidence="9" id="KW-0547">Nucleotide-binding</keyword>
<keyword evidence="10" id="KW-0255">Endonuclease</keyword>
<dbReference type="InterPro" id="IPR049912">
    <property type="entry name" value="CRESS_DNA_REP"/>
</dbReference>
<evidence type="ECO:0000256" key="14">
    <source>
        <dbReference type="ARBA" id="ARBA00023124"/>
    </source>
</evidence>
<sequence>MPKVKQGSQARRWCFTLNNYTEKDVTSITEKLTFSNCVFAKVGKEVGDSGTPHLQGFVHLRKRLRLACFKKLVGDRAHCEVARGTDKDNESYCGKDADVVLTVGEPTIGTTEQGGGDTIHSIARRIALKLSKGTDITELQGEEWRAYCRHSKVIQELSAAFVKNKNIKDQAAQMSGKPLRQWQKELKDAIQTVPNDREIMWYCGSVGNTGKTWFSKYLVALHGAIRFENGKSADIKYAYNGGRVVVFDLSRSQVDHFNYEVIESIKNGLMFSPKYTSCTKMYPIPHVIVFANWMPDESKLSADRWNIQSLSDVSKIKCEKEDDVIVNDVIVIEDDDVPQEQIDSYFSSLFDDWGPDMLGDLDEYQ</sequence>
<keyword evidence="3" id="KW-1048">Host nucleus</keyword>
<proteinExistence type="predicted"/>
<comment type="subcellular location">
    <subcellularLocation>
        <location evidence="2">Host nucleus</location>
    </subcellularLocation>
</comment>
<evidence type="ECO:0000256" key="15">
    <source>
        <dbReference type="ARBA" id="ARBA00023125"/>
    </source>
</evidence>
<organism evidence="17">
    <name type="scientific">Dragonfly larvae associated circular virus-10</name>
    <dbReference type="NCBI Taxonomy" id="1454022"/>
    <lineage>
        <taxon>Viruses</taxon>
        <taxon>Monodnaviria</taxon>
        <taxon>Shotokuvirae</taxon>
        <taxon>Cressdnaviricota</taxon>
        <taxon>Arfiviricetes</taxon>
        <taxon>Mulpavirales</taxon>
        <taxon>Anicreviridae</taxon>
        <taxon>Manawavirus</taxon>
        <taxon>Manawavirus kapowais</taxon>
    </lineage>
</organism>
<evidence type="ECO:0000256" key="9">
    <source>
        <dbReference type="ARBA" id="ARBA00022741"/>
    </source>
</evidence>